<dbReference type="CDD" id="cd05233">
    <property type="entry name" value="SDR_c"/>
    <property type="match status" value="1"/>
</dbReference>
<dbReference type="PRINTS" id="PR00080">
    <property type="entry name" value="SDRFAMILY"/>
</dbReference>
<dbReference type="OrthoDB" id="2898618at2759"/>
<keyword evidence="7" id="KW-1185">Reference proteome</keyword>
<dbReference type="Gene3D" id="3.40.50.720">
    <property type="entry name" value="NAD(P)-binding Rossmann-like Domain"/>
    <property type="match status" value="1"/>
</dbReference>
<dbReference type="PANTHER" id="PTHR43618:SF18">
    <property type="entry name" value="SHORT CHAIN DEHYDROGENASE_REDUCTASE FAMILY (AFU_ORTHOLOGUE AFUA_5G12480)"/>
    <property type="match status" value="1"/>
</dbReference>
<keyword evidence="5" id="KW-0472">Membrane</keyword>
<evidence type="ECO:0000313" key="6">
    <source>
        <dbReference type="EMBL" id="KAF2101950.1"/>
    </source>
</evidence>
<dbReference type="SUPFAM" id="SSF51735">
    <property type="entry name" value="NAD(P)-binding Rossmann-fold domains"/>
    <property type="match status" value="1"/>
</dbReference>
<feature type="transmembrane region" description="Helical" evidence="5">
    <location>
        <begin position="12"/>
        <end position="34"/>
    </location>
</feature>
<comment type="caution">
    <text evidence="6">The sequence shown here is derived from an EMBL/GenBank/DDBJ whole genome shotgun (WGS) entry which is preliminary data.</text>
</comment>
<evidence type="ECO:0000313" key="7">
    <source>
        <dbReference type="Proteomes" id="UP000799772"/>
    </source>
</evidence>
<reference evidence="6" key="1">
    <citation type="journal article" date="2020" name="Stud. Mycol.">
        <title>101 Dothideomycetes genomes: a test case for predicting lifestyles and emergence of pathogens.</title>
        <authorList>
            <person name="Haridas S."/>
            <person name="Albert R."/>
            <person name="Binder M."/>
            <person name="Bloem J."/>
            <person name="Labutti K."/>
            <person name="Salamov A."/>
            <person name="Andreopoulos B."/>
            <person name="Baker S."/>
            <person name="Barry K."/>
            <person name="Bills G."/>
            <person name="Bluhm B."/>
            <person name="Cannon C."/>
            <person name="Castanera R."/>
            <person name="Culley D."/>
            <person name="Daum C."/>
            <person name="Ezra D."/>
            <person name="Gonzalez J."/>
            <person name="Henrissat B."/>
            <person name="Kuo A."/>
            <person name="Liang C."/>
            <person name="Lipzen A."/>
            <person name="Lutzoni F."/>
            <person name="Magnuson J."/>
            <person name="Mondo S."/>
            <person name="Nolan M."/>
            <person name="Ohm R."/>
            <person name="Pangilinan J."/>
            <person name="Park H.-J."/>
            <person name="Ramirez L."/>
            <person name="Alfaro M."/>
            <person name="Sun H."/>
            <person name="Tritt A."/>
            <person name="Yoshinaga Y."/>
            <person name="Zwiers L.-H."/>
            <person name="Turgeon B."/>
            <person name="Goodwin S."/>
            <person name="Spatafora J."/>
            <person name="Crous P."/>
            <person name="Grigoriev I."/>
        </authorList>
    </citation>
    <scope>NUCLEOTIDE SEQUENCE</scope>
    <source>
        <strain evidence="6">CBS 133067</strain>
    </source>
</reference>
<dbReference type="InterPro" id="IPR020904">
    <property type="entry name" value="Sc_DH/Rdtase_CS"/>
</dbReference>
<keyword evidence="5" id="KW-0812">Transmembrane</keyword>
<name>A0A9P4M9B8_9PEZI</name>
<dbReference type="GO" id="GO:0016491">
    <property type="term" value="F:oxidoreductase activity"/>
    <property type="evidence" value="ECO:0007669"/>
    <property type="project" value="UniProtKB-KW"/>
</dbReference>
<dbReference type="PANTHER" id="PTHR43618">
    <property type="entry name" value="7-ALPHA-HYDROXYSTEROID DEHYDROGENASE"/>
    <property type="match status" value="1"/>
</dbReference>
<dbReference type="PRINTS" id="PR00081">
    <property type="entry name" value="GDHRDH"/>
</dbReference>
<dbReference type="Pfam" id="PF13561">
    <property type="entry name" value="adh_short_C2"/>
    <property type="match status" value="1"/>
</dbReference>
<evidence type="ECO:0000256" key="3">
    <source>
        <dbReference type="ARBA" id="ARBA00023002"/>
    </source>
</evidence>
<evidence type="ECO:0000256" key="4">
    <source>
        <dbReference type="RuleBase" id="RU000363"/>
    </source>
</evidence>
<keyword evidence="2" id="KW-0521">NADP</keyword>
<dbReference type="EMBL" id="ML978123">
    <property type="protein sequence ID" value="KAF2101950.1"/>
    <property type="molecule type" value="Genomic_DNA"/>
</dbReference>
<protein>
    <submittedName>
        <fullName evidence="6">NAD(P)-binding protein</fullName>
    </submittedName>
</protein>
<organism evidence="6 7">
    <name type="scientific">Rhizodiscina lignyota</name>
    <dbReference type="NCBI Taxonomy" id="1504668"/>
    <lineage>
        <taxon>Eukaryota</taxon>
        <taxon>Fungi</taxon>
        <taxon>Dikarya</taxon>
        <taxon>Ascomycota</taxon>
        <taxon>Pezizomycotina</taxon>
        <taxon>Dothideomycetes</taxon>
        <taxon>Pleosporomycetidae</taxon>
        <taxon>Aulographales</taxon>
        <taxon>Rhizodiscinaceae</taxon>
        <taxon>Rhizodiscina</taxon>
    </lineage>
</organism>
<dbReference type="InterPro" id="IPR036291">
    <property type="entry name" value="NAD(P)-bd_dom_sf"/>
</dbReference>
<dbReference type="AlphaFoldDB" id="A0A9P4M9B8"/>
<dbReference type="InterPro" id="IPR052178">
    <property type="entry name" value="Sec_Metab_Biosynth_SDR"/>
</dbReference>
<sequence length="311" mass="32775">MDVAKQLNLPDLYSANGLVAVITGGGTGIGLAFASALCQTNAKKIFILGRRLTTLQDAAKSLDPNGNVIVPIQCDVTDQESVTKAAKLVEDEVGYVDVLINNSGVTGPDHKGIYAAQNVEELQKVMLNDWGNWPTAMATNVTAVVGVSAAFLLLLDKGNVRRGFESKKLQPDGEARQRNMHIAAEDVEESDLRTSQIITISSISGFNRHVTAGMAYTGSKAAAILIGKSMATFLAPYGIRSNVICPGLYPSEIAGGQEGSFPVNSVPAGRKGNFEEMAGCILHLVGKSGAYLNGTVQITDGGRLSVFQGTF</sequence>
<evidence type="ECO:0000256" key="5">
    <source>
        <dbReference type="SAM" id="Phobius"/>
    </source>
</evidence>
<proteinExistence type="inferred from homology"/>
<feature type="transmembrane region" description="Helical" evidence="5">
    <location>
        <begin position="136"/>
        <end position="155"/>
    </location>
</feature>
<dbReference type="Proteomes" id="UP000799772">
    <property type="component" value="Unassembled WGS sequence"/>
</dbReference>
<dbReference type="Pfam" id="PF00106">
    <property type="entry name" value="adh_short"/>
    <property type="match status" value="1"/>
</dbReference>
<dbReference type="PROSITE" id="PS00061">
    <property type="entry name" value="ADH_SHORT"/>
    <property type="match status" value="1"/>
</dbReference>
<comment type="similarity">
    <text evidence="1 4">Belongs to the short-chain dehydrogenases/reductases (SDR) family.</text>
</comment>
<keyword evidence="3" id="KW-0560">Oxidoreductase</keyword>
<accession>A0A9P4M9B8</accession>
<dbReference type="InterPro" id="IPR002347">
    <property type="entry name" value="SDR_fam"/>
</dbReference>
<keyword evidence="5" id="KW-1133">Transmembrane helix</keyword>
<gene>
    <name evidence="6" type="ORF">NA57DRAFT_64597</name>
</gene>
<evidence type="ECO:0000256" key="2">
    <source>
        <dbReference type="ARBA" id="ARBA00022857"/>
    </source>
</evidence>
<evidence type="ECO:0000256" key="1">
    <source>
        <dbReference type="ARBA" id="ARBA00006484"/>
    </source>
</evidence>